<dbReference type="PANTHER" id="PTHR31635:SF196">
    <property type="entry name" value="REVERSE TRANSCRIPTASE DOMAIN-CONTAINING PROTEIN-RELATED"/>
    <property type="match status" value="1"/>
</dbReference>
<evidence type="ECO:0000259" key="5">
    <source>
        <dbReference type="PROSITE" id="PS50879"/>
    </source>
</evidence>
<gene>
    <name evidence="6" type="ORF">FSB_LOCUS22684</name>
</gene>
<dbReference type="CDD" id="cd01650">
    <property type="entry name" value="RT_nLTR_like"/>
    <property type="match status" value="1"/>
</dbReference>
<dbReference type="InterPro" id="IPR036691">
    <property type="entry name" value="Endo/exonu/phosph_ase_sf"/>
</dbReference>
<feature type="region of interest" description="Disordered" evidence="2">
    <location>
        <begin position="449"/>
        <end position="595"/>
    </location>
</feature>
<dbReference type="InterPro" id="IPR005135">
    <property type="entry name" value="Endo/exonuclease/phosphatase"/>
</dbReference>
<dbReference type="PROSITE" id="PS50878">
    <property type="entry name" value="RT_POL"/>
    <property type="match status" value="1"/>
</dbReference>
<feature type="compositionally biased region" description="Polar residues" evidence="2">
    <location>
        <begin position="330"/>
        <end position="344"/>
    </location>
</feature>
<dbReference type="InterPro" id="IPR000477">
    <property type="entry name" value="RT_dom"/>
</dbReference>
<evidence type="ECO:0000313" key="6">
    <source>
        <dbReference type="EMBL" id="SPC94802.1"/>
    </source>
</evidence>
<evidence type="ECO:0000256" key="1">
    <source>
        <dbReference type="PROSITE-ProRule" id="PRU00047"/>
    </source>
</evidence>
<dbReference type="InterPro" id="IPR012337">
    <property type="entry name" value="RNaseH-like_sf"/>
</dbReference>
<feature type="region of interest" description="Disordered" evidence="2">
    <location>
        <begin position="323"/>
        <end position="402"/>
    </location>
</feature>
<dbReference type="InterPro" id="IPR026960">
    <property type="entry name" value="RVT-Znf"/>
</dbReference>
<sequence length="2014" mass="227774">MSDNKENSLEQTSSPSPEEEDLIRRSTKKQKGDGSFLLPWTLRSYKDSLVNPEGCWQDHTMQDTMHTEESNEVASDVEDNIDDDIPVILLSKAEKERINAPWRSALIIKVFGKSVGFKYMDFKIRSLWKPLGDMQCIDLGNDYFLIRFKIEEDYWKAINGGPWFINQQFLTIRRWSPGFRPSEAKISTTAVWARLPELPIELYDMNILRRIGNQLGSLLKVDARTMDNERGRFARLCVQIDLEQPLIPRVRIGNLIQKIQYEGISAICFECGRVGHRLDTCPSKIAPASPISPKTPEHIPPSSFEQDSSSYGKWMIISRRKNVTKKAVQKNANTSPKSPVTSNASKHRNSKPTNLTPHDFPLEPHKDSTSSSPIPIDKDKANPPKPDRSGSSKQPSSPLNTQTVNHHSVIIDSAHLEKSNTIPLSFTENTTSNTRFIPSHDSVSCQHVIQPSDHTSNHPLKVNSHLPTDKVPDSPLLTNFTNSNPLTSMDIDASKLIPSSEPHSNSHIPNTSCPTILSTHGSTSSVLPHEPPNYTKQTLLPQQKPQQKPKCPPSTQTPSSSTNTSTTIHTSTLSTTHTNNTISGELGSTQEGYTASHWRSPSEMASGMPDPIWIRVEAEMEQVLRTQIPQIPVNTQFGRVVINLTSELAIVSPTIMLTSNISPLWREPRAVILGLPPTRRIQNGTEIISEPQDVEVHAAMTTVISLESTLIHIPFLITDNITILVEIHQRLRSFRLSVDLRPLGMLQGPSYRVVMNPSAPTTPIPNQNLQNRTHTRRREFSGRFLPTSTTNPSSMRILVWNCRGAGNPNFHRNFADLLRSHRPSIAVLVETRISGQRAEDISSMLGFNRVCRSEAVGFRGGIWLLWNSGEVSLDVLMVTDQAIHASVQVSPSKPHWLLSAVYASPNLDTRLNFWDQLANFASTHNAPWVVTGDFNDILSRHEKFSSTPANPRRISAFHKCLDASGNIFSKNLRSSIFLEVHSDHTPILLDTEPVQHHFGNCPFRFETIWFTDPSFPKLVNESWQTFPNNVNLAFADFTTRVTSWNKQEFGNIFYRKCRLLARINGVQKALAMHPSDSLLKLETDLSSQFQSVLRIEEEFWALKSRMEWSLLGDQNTSFFHNSVLCRRHRNKIWCLKDSMGNWSQSTTQLKTLIRDYFVTLYSTECTSSDLCNSPVPNCVSFSEEIKAILDVDVSKQEIAAAFKSFKPYKAPGPDGFHPVFFQKFWHIVGDSTTAYLEDIFQKRIIPQKLNETLVCLIPKVGKPELIQQFRPIGLCNTIYKAITKVLVNRLKPYLSDVVHPLQASFVPRRKASDNVILVQEIIHSMSISRSKIGNMAIKIDLEKAYDRLEWSFIRLTLQYFNLPQWWIDLIMSCISSSHLSILVNGEKTDSFAHSRGIRQGDPLSPYIFILCMEYLAWLIQGEVTNGSWKGIKVSRQGPTFSHIFFADDLVLFAKATKANCRTINKVLNTFCQASGQKINNSKSCIYMPATTSPSNIAMVKSELGIKVSNNFGKYLGVPIITDARDKKALEFLIEKVRDKLAGWKAKTLSMAGRCTLINSVSSAIPTHVMQCCLLPSKTCAELDKLNRNFLWGDSSAKKKLHLIKWDSVSRPKEEGGLGIKRSRCRNKALLAKRLWDFRLGSVENWAVALRNKYFPTHSRLCRKSISWKSLQQATPICDKGMGHLIQNCRTIKFWTDNWQNLGPIRNLISGPLLQHEESLLLNECWDPNGSWCFDKLSVNLPSSITNTILAVPRPFLSPLEDGLCWQPSSNGSFESKSAYKIALNLEQSPPPAGCWKWIWKLNTLPRIILFIWQLCHERLPTKVLLSQRKIIQDNLCPLCHTNPESCMHLFRDCPSIIPLWYSMGFTSTSNFFTQSPVCTWVKYWSQDKSSPSQFSQFQWKDIFSVLIWTIWTARNKWVMEKITFDINLILRRTKTTTTELWFNLPQKVPRSNTETISVYWRPPPTDFFKLNTDGSAEGNPGPAGAGGVIRDHTGGWIKGFSRRIGVTNSLAAEL</sequence>
<feature type="region of interest" description="Disordered" evidence="2">
    <location>
        <begin position="1"/>
        <end position="33"/>
    </location>
</feature>
<dbReference type="InterPro" id="IPR025558">
    <property type="entry name" value="DUF4283"/>
</dbReference>
<dbReference type="GO" id="GO:0008270">
    <property type="term" value="F:zinc ion binding"/>
    <property type="evidence" value="ECO:0007669"/>
    <property type="project" value="UniProtKB-KW"/>
</dbReference>
<keyword evidence="1" id="KW-0863">Zinc-finger</keyword>
<keyword evidence="1" id="KW-0479">Metal-binding</keyword>
<evidence type="ECO:0000259" key="3">
    <source>
        <dbReference type="PROSITE" id="PS50158"/>
    </source>
</evidence>
<feature type="compositionally biased region" description="Polar residues" evidence="2">
    <location>
        <begin position="391"/>
        <end position="402"/>
    </location>
</feature>
<feature type="domain" description="Reverse transcriptase" evidence="4">
    <location>
        <begin position="1238"/>
        <end position="1519"/>
    </location>
</feature>
<dbReference type="Pfam" id="PF13966">
    <property type="entry name" value="zf-RVT"/>
    <property type="match status" value="1"/>
</dbReference>
<dbReference type="SUPFAM" id="SSF53098">
    <property type="entry name" value="Ribonuclease H-like"/>
    <property type="match status" value="1"/>
</dbReference>
<dbReference type="Pfam" id="PF14111">
    <property type="entry name" value="DUF4283"/>
    <property type="match status" value="1"/>
</dbReference>
<feature type="compositionally biased region" description="Polar residues" evidence="2">
    <location>
        <begin position="501"/>
        <end position="526"/>
    </location>
</feature>
<feature type="compositionally biased region" description="Polar residues" evidence="2">
    <location>
        <begin position="586"/>
        <end position="595"/>
    </location>
</feature>
<dbReference type="Pfam" id="PF03372">
    <property type="entry name" value="Exo_endo_phos"/>
    <property type="match status" value="1"/>
</dbReference>
<feature type="region of interest" description="Disordered" evidence="2">
    <location>
        <begin position="287"/>
        <end position="311"/>
    </location>
</feature>
<dbReference type="PROSITE" id="PS50879">
    <property type="entry name" value="RNASE_H_1"/>
    <property type="match status" value="1"/>
</dbReference>
<name>A0A2N9G5F6_FAGSY</name>
<dbReference type="InterPro" id="IPR002156">
    <property type="entry name" value="RNaseH_domain"/>
</dbReference>
<dbReference type="Gene3D" id="3.60.10.10">
    <property type="entry name" value="Endonuclease/exonuclease/phosphatase"/>
    <property type="match status" value="1"/>
</dbReference>
<evidence type="ECO:0000256" key="2">
    <source>
        <dbReference type="SAM" id="MobiDB-lite"/>
    </source>
</evidence>
<dbReference type="PANTHER" id="PTHR31635">
    <property type="entry name" value="REVERSE TRANSCRIPTASE DOMAIN-CONTAINING PROTEIN-RELATED"/>
    <property type="match status" value="1"/>
</dbReference>
<dbReference type="PROSITE" id="PS50158">
    <property type="entry name" value="ZF_CCHC"/>
    <property type="match status" value="1"/>
</dbReference>
<dbReference type="InterPro" id="IPR043502">
    <property type="entry name" value="DNA/RNA_pol_sf"/>
</dbReference>
<accession>A0A2N9G5F6</accession>
<dbReference type="InterPro" id="IPR036397">
    <property type="entry name" value="RNaseH_sf"/>
</dbReference>
<dbReference type="GO" id="GO:0003676">
    <property type="term" value="F:nucleic acid binding"/>
    <property type="evidence" value="ECO:0007669"/>
    <property type="project" value="InterPro"/>
</dbReference>
<proteinExistence type="predicted"/>
<keyword evidence="1" id="KW-0862">Zinc</keyword>
<dbReference type="EMBL" id="OIVN01001513">
    <property type="protein sequence ID" value="SPC94802.1"/>
    <property type="molecule type" value="Genomic_DNA"/>
</dbReference>
<feature type="domain" description="RNase H type-1" evidence="5">
    <location>
        <begin position="1964"/>
        <end position="2014"/>
    </location>
</feature>
<dbReference type="SUPFAM" id="SSF56219">
    <property type="entry name" value="DNase I-like"/>
    <property type="match status" value="1"/>
</dbReference>
<protein>
    <recommendedName>
        <fullName evidence="7">Reverse transcriptase domain-containing protein</fullName>
    </recommendedName>
</protein>
<dbReference type="Pfam" id="PF00078">
    <property type="entry name" value="RVT_1"/>
    <property type="match status" value="1"/>
</dbReference>
<dbReference type="Gene3D" id="3.30.420.10">
    <property type="entry name" value="Ribonuclease H-like superfamily/Ribonuclease H"/>
    <property type="match status" value="1"/>
</dbReference>
<dbReference type="GO" id="GO:0004523">
    <property type="term" value="F:RNA-DNA hybrid ribonuclease activity"/>
    <property type="evidence" value="ECO:0007669"/>
    <property type="project" value="InterPro"/>
</dbReference>
<dbReference type="InterPro" id="IPR001878">
    <property type="entry name" value="Znf_CCHC"/>
</dbReference>
<feature type="compositionally biased region" description="Basic and acidic residues" evidence="2">
    <location>
        <begin position="376"/>
        <end position="390"/>
    </location>
</feature>
<evidence type="ECO:0000259" key="4">
    <source>
        <dbReference type="PROSITE" id="PS50878"/>
    </source>
</evidence>
<evidence type="ECO:0008006" key="7">
    <source>
        <dbReference type="Google" id="ProtNLM"/>
    </source>
</evidence>
<organism evidence="6">
    <name type="scientific">Fagus sylvatica</name>
    <name type="common">Beechnut</name>
    <dbReference type="NCBI Taxonomy" id="28930"/>
    <lineage>
        <taxon>Eukaryota</taxon>
        <taxon>Viridiplantae</taxon>
        <taxon>Streptophyta</taxon>
        <taxon>Embryophyta</taxon>
        <taxon>Tracheophyta</taxon>
        <taxon>Spermatophyta</taxon>
        <taxon>Magnoliopsida</taxon>
        <taxon>eudicotyledons</taxon>
        <taxon>Gunneridae</taxon>
        <taxon>Pentapetalae</taxon>
        <taxon>rosids</taxon>
        <taxon>fabids</taxon>
        <taxon>Fagales</taxon>
        <taxon>Fagaceae</taxon>
        <taxon>Fagus</taxon>
    </lineage>
</organism>
<feature type="domain" description="CCHC-type" evidence="3">
    <location>
        <begin position="268"/>
        <end position="283"/>
    </location>
</feature>
<feature type="compositionally biased region" description="Polar residues" evidence="2">
    <location>
        <begin position="449"/>
        <end position="458"/>
    </location>
</feature>
<feature type="compositionally biased region" description="Polar residues" evidence="2">
    <location>
        <begin position="476"/>
        <end position="487"/>
    </location>
</feature>
<dbReference type="SUPFAM" id="SSF56672">
    <property type="entry name" value="DNA/RNA polymerases"/>
    <property type="match status" value="1"/>
</dbReference>
<reference evidence="6" key="1">
    <citation type="submission" date="2018-02" db="EMBL/GenBank/DDBJ databases">
        <authorList>
            <person name="Cohen D.B."/>
            <person name="Kent A.D."/>
        </authorList>
    </citation>
    <scope>NUCLEOTIDE SEQUENCE</scope>
</reference>
<feature type="compositionally biased region" description="Low complexity" evidence="2">
    <location>
        <begin position="535"/>
        <end position="583"/>
    </location>
</feature>